<dbReference type="AlphaFoldDB" id="A0A2P5DFX7"/>
<protein>
    <submittedName>
        <fullName evidence="4">Mitochodrial transcription termination factor</fullName>
    </submittedName>
</protein>
<gene>
    <name evidence="4" type="ORF">TorRG33x02_253000</name>
</gene>
<keyword evidence="2" id="KW-0805">Transcription regulation</keyword>
<dbReference type="OrthoDB" id="1165541at2759"/>
<dbReference type="Proteomes" id="UP000237000">
    <property type="component" value="Unassembled WGS sequence"/>
</dbReference>
<comment type="similarity">
    <text evidence="1">Belongs to the mTERF family.</text>
</comment>
<dbReference type="PANTHER" id="PTHR13068">
    <property type="entry name" value="CGI-12 PROTEIN-RELATED"/>
    <property type="match status" value="1"/>
</dbReference>
<dbReference type="Gene3D" id="1.25.70.10">
    <property type="entry name" value="Transcription termination factor 3, mitochondrial"/>
    <property type="match status" value="1"/>
</dbReference>
<proteinExistence type="inferred from homology"/>
<dbReference type="GO" id="GO:0003676">
    <property type="term" value="F:nucleic acid binding"/>
    <property type="evidence" value="ECO:0007669"/>
    <property type="project" value="InterPro"/>
</dbReference>
<evidence type="ECO:0000256" key="3">
    <source>
        <dbReference type="ARBA" id="ARBA00022946"/>
    </source>
</evidence>
<reference evidence="5" key="1">
    <citation type="submission" date="2016-06" db="EMBL/GenBank/DDBJ databases">
        <title>Parallel loss of symbiosis genes in relatives of nitrogen-fixing non-legume Parasponia.</title>
        <authorList>
            <person name="Van Velzen R."/>
            <person name="Holmer R."/>
            <person name="Bu F."/>
            <person name="Rutten L."/>
            <person name="Van Zeijl A."/>
            <person name="Liu W."/>
            <person name="Santuari L."/>
            <person name="Cao Q."/>
            <person name="Sharma T."/>
            <person name="Shen D."/>
            <person name="Roswanjaya Y."/>
            <person name="Wardhani T."/>
            <person name="Kalhor M.S."/>
            <person name="Jansen J."/>
            <person name="Van den Hoogen J."/>
            <person name="Gungor B."/>
            <person name="Hartog M."/>
            <person name="Hontelez J."/>
            <person name="Verver J."/>
            <person name="Yang W.-C."/>
            <person name="Schijlen E."/>
            <person name="Repin R."/>
            <person name="Schilthuizen M."/>
            <person name="Schranz E."/>
            <person name="Heidstra R."/>
            <person name="Miyata K."/>
            <person name="Fedorova E."/>
            <person name="Kohlen W."/>
            <person name="Bisseling T."/>
            <person name="Smit S."/>
            <person name="Geurts R."/>
        </authorList>
    </citation>
    <scope>NUCLEOTIDE SEQUENCE [LARGE SCALE GENOMIC DNA]</scope>
    <source>
        <strain evidence="5">cv. RG33-2</strain>
    </source>
</reference>
<organism evidence="4 5">
    <name type="scientific">Trema orientale</name>
    <name type="common">Charcoal tree</name>
    <name type="synonym">Celtis orientalis</name>
    <dbReference type="NCBI Taxonomy" id="63057"/>
    <lineage>
        <taxon>Eukaryota</taxon>
        <taxon>Viridiplantae</taxon>
        <taxon>Streptophyta</taxon>
        <taxon>Embryophyta</taxon>
        <taxon>Tracheophyta</taxon>
        <taxon>Spermatophyta</taxon>
        <taxon>Magnoliopsida</taxon>
        <taxon>eudicotyledons</taxon>
        <taxon>Gunneridae</taxon>
        <taxon>Pentapetalae</taxon>
        <taxon>rosids</taxon>
        <taxon>fabids</taxon>
        <taxon>Rosales</taxon>
        <taxon>Cannabaceae</taxon>
        <taxon>Trema</taxon>
    </lineage>
</organism>
<evidence type="ECO:0000313" key="5">
    <source>
        <dbReference type="Proteomes" id="UP000237000"/>
    </source>
</evidence>
<accession>A0A2P5DFX7</accession>
<dbReference type="InterPro" id="IPR003690">
    <property type="entry name" value="MTERF"/>
</dbReference>
<dbReference type="InParanoid" id="A0A2P5DFX7"/>
<name>A0A2P5DFX7_TREOI</name>
<evidence type="ECO:0000256" key="2">
    <source>
        <dbReference type="ARBA" id="ARBA00022472"/>
    </source>
</evidence>
<evidence type="ECO:0000313" key="4">
    <source>
        <dbReference type="EMBL" id="PON72180.1"/>
    </source>
</evidence>
<keyword evidence="3" id="KW-0809">Transit peptide</keyword>
<dbReference type="InterPro" id="IPR038538">
    <property type="entry name" value="MTERF_sf"/>
</dbReference>
<keyword evidence="2" id="KW-0804">Transcription</keyword>
<sequence>MISKTVWERGIEAYKNFGLSDDQMYPAFKKQPMCMLISEKKINKMMKFFLTKLNTETSAICKYPNLLLFSLEKRLIPRCSVLQLLVSTGLMNEDIKLFHPPTMTEKKFVEMLVRKYQHVLLDIVKAHEGKIEFQGFPVVLKL</sequence>
<dbReference type="PANTHER" id="PTHR13068:SF120">
    <property type="entry name" value="TRANSCRIPTION TERMINATION FACTOR MTERF2, CHLOROPLASTIC-LIKE ISOFORM X1"/>
    <property type="match status" value="1"/>
</dbReference>
<dbReference type="EMBL" id="JXTC01000273">
    <property type="protein sequence ID" value="PON72180.1"/>
    <property type="molecule type" value="Genomic_DNA"/>
</dbReference>
<keyword evidence="2" id="KW-0806">Transcription termination</keyword>
<comment type="caution">
    <text evidence="4">The sequence shown here is derived from an EMBL/GenBank/DDBJ whole genome shotgun (WGS) entry which is preliminary data.</text>
</comment>
<dbReference type="Pfam" id="PF02536">
    <property type="entry name" value="mTERF"/>
    <property type="match status" value="1"/>
</dbReference>
<evidence type="ECO:0000256" key="1">
    <source>
        <dbReference type="ARBA" id="ARBA00007692"/>
    </source>
</evidence>
<keyword evidence="5" id="KW-1185">Reference proteome</keyword>
<dbReference type="SMART" id="SM00733">
    <property type="entry name" value="Mterf"/>
    <property type="match status" value="2"/>
</dbReference>
<dbReference type="STRING" id="63057.A0A2P5DFX7"/>
<dbReference type="GO" id="GO:0006353">
    <property type="term" value="P:DNA-templated transcription termination"/>
    <property type="evidence" value="ECO:0007669"/>
    <property type="project" value="UniProtKB-KW"/>
</dbReference>